<name>A0AAD5PRJ2_9CRUS</name>
<dbReference type="GO" id="GO:0005743">
    <property type="term" value="C:mitochondrial inner membrane"/>
    <property type="evidence" value="ECO:0007669"/>
    <property type="project" value="UniProtKB-SubCell"/>
</dbReference>
<proteinExistence type="inferred from homology"/>
<feature type="transmembrane region" description="Helical" evidence="10">
    <location>
        <begin position="191"/>
        <end position="212"/>
    </location>
</feature>
<organism evidence="12 13">
    <name type="scientific">Daphnia sinensis</name>
    <dbReference type="NCBI Taxonomy" id="1820382"/>
    <lineage>
        <taxon>Eukaryota</taxon>
        <taxon>Metazoa</taxon>
        <taxon>Ecdysozoa</taxon>
        <taxon>Arthropoda</taxon>
        <taxon>Crustacea</taxon>
        <taxon>Branchiopoda</taxon>
        <taxon>Diplostraca</taxon>
        <taxon>Cladocera</taxon>
        <taxon>Anomopoda</taxon>
        <taxon>Daphniidae</taxon>
        <taxon>Daphnia</taxon>
        <taxon>Daphnia similis group</taxon>
    </lineage>
</organism>
<dbReference type="Proteomes" id="UP000820818">
    <property type="component" value="Linkage Group LG7"/>
</dbReference>
<protein>
    <recommendedName>
        <fullName evidence="11">Membrane insertase YidC/Oxa/ALB C-terminal domain-containing protein</fullName>
    </recommendedName>
</protein>
<evidence type="ECO:0000256" key="6">
    <source>
        <dbReference type="ARBA" id="ARBA00022989"/>
    </source>
</evidence>
<evidence type="ECO:0000256" key="3">
    <source>
        <dbReference type="ARBA" id="ARBA00022692"/>
    </source>
</evidence>
<keyword evidence="5" id="KW-0809">Transit peptide</keyword>
<evidence type="ECO:0000256" key="1">
    <source>
        <dbReference type="ARBA" id="ARBA00004448"/>
    </source>
</evidence>
<feature type="transmembrane region" description="Helical" evidence="10">
    <location>
        <begin position="347"/>
        <end position="365"/>
    </location>
</feature>
<keyword evidence="8 10" id="KW-0472">Membrane</keyword>
<comment type="similarity">
    <text evidence="2 9">Belongs to the OXA1/ALB3/YidC family.</text>
</comment>
<dbReference type="CDD" id="cd20069">
    <property type="entry name" value="5TM_Oxa1-like"/>
    <property type="match status" value="1"/>
</dbReference>
<comment type="subcellular location">
    <subcellularLocation>
        <location evidence="9">Membrane</location>
        <topology evidence="9">Multi-pass membrane protein</topology>
    </subcellularLocation>
    <subcellularLocation>
        <location evidence="1">Mitochondrion inner membrane</location>
        <topology evidence="1">Multi-pass membrane protein</topology>
    </subcellularLocation>
</comment>
<evidence type="ECO:0000313" key="12">
    <source>
        <dbReference type="EMBL" id="KAI9555073.1"/>
    </source>
</evidence>
<reference evidence="12 13" key="1">
    <citation type="submission" date="2022-05" db="EMBL/GenBank/DDBJ databases">
        <title>A multi-omics perspective on studying reproductive biology in Daphnia sinensis.</title>
        <authorList>
            <person name="Jia J."/>
        </authorList>
    </citation>
    <scope>NUCLEOTIDE SEQUENCE [LARGE SCALE GENOMIC DNA]</scope>
    <source>
        <strain evidence="12 13">WSL</strain>
    </source>
</reference>
<evidence type="ECO:0000256" key="10">
    <source>
        <dbReference type="SAM" id="Phobius"/>
    </source>
</evidence>
<evidence type="ECO:0000259" key="11">
    <source>
        <dbReference type="Pfam" id="PF02096"/>
    </source>
</evidence>
<feature type="transmembrane region" description="Helical" evidence="10">
    <location>
        <begin position="232"/>
        <end position="254"/>
    </location>
</feature>
<evidence type="ECO:0000256" key="4">
    <source>
        <dbReference type="ARBA" id="ARBA00022792"/>
    </source>
</evidence>
<keyword evidence="6 10" id="KW-1133">Transmembrane helix</keyword>
<dbReference type="Pfam" id="PF02096">
    <property type="entry name" value="60KD_IMP"/>
    <property type="match status" value="1"/>
</dbReference>
<comment type="caution">
    <text evidence="12">The sequence shown here is derived from an EMBL/GenBank/DDBJ whole genome shotgun (WGS) entry which is preliminary data.</text>
</comment>
<evidence type="ECO:0000256" key="9">
    <source>
        <dbReference type="RuleBase" id="RU003945"/>
    </source>
</evidence>
<dbReference type="EMBL" id="WJBH02000007">
    <property type="protein sequence ID" value="KAI9555073.1"/>
    <property type="molecule type" value="Genomic_DNA"/>
</dbReference>
<evidence type="ECO:0000256" key="5">
    <source>
        <dbReference type="ARBA" id="ARBA00022946"/>
    </source>
</evidence>
<keyword evidence="4" id="KW-0999">Mitochondrion inner membrane</keyword>
<evidence type="ECO:0000256" key="8">
    <source>
        <dbReference type="ARBA" id="ARBA00023136"/>
    </source>
</evidence>
<keyword evidence="7" id="KW-0496">Mitochondrion</keyword>
<evidence type="ECO:0000313" key="13">
    <source>
        <dbReference type="Proteomes" id="UP000820818"/>
    </source>
</evidence>
<feature type="domain" description="Membrane insertase YidC/Oxa/ALB C-terminal" evidence="11">
    <location>
        <begin position="115"/>
        <end position="295"/>
    </location>
</feature>
<feature type="transmembrane region" description="Helical" evidence="10">
    <location>
        <begin position="113"/>
        <end position="135"/>
    </location>
</feature>
<sequence length="366" mass="42194">MGASLLKSAVFLPLHGIRKKVEEDLRRATGWVRKVDRHFEIHIPVAILFGQVQIFPSVFFSQCRQSRLHVQVFNVKPCSQRQLSLSACTPEMWISPSGLIQTCLEWLHVELNIPWWACIALGVLTVCFLMSPLVFKAQRNESEMTNMPELLVLQQKMTDARQSGNADQCTQVAYEIQQFMKEKGLSLFKNLTVPLIQAPAFISFFFALKAMSNFSVESMNDGGLFWFTDLTFYDPCYMLSMLTSITVWATIELGTGSAWLSAQGSLLLIYFFRAIPFIAILCYWLTTNITSLVQVNFHQLPNPKLCFGLLRKIRRCRDGDEIQQFMKGKGLNPFENWTIPLIQVYRYIFYIQHVLVYVYCYSFFIS</sequence>
<dbReference type="InterPro" id="IPR001708">
    <property type="entry name" value="YidC/ALB3/OXA1/COX18"/>
</dbReference>
<dbReference type="PANTHER" id="PTHR12428">
    <property type="entry name" value="OXA1"/>
    <property type="match status" value="1"/>
</dbReference>
<keyword evidence="13" id="KW-1185">Reference proteome</keyword>
<feature type="transmembrane region" description="Helical" evidence="10">
    <location>
        <begin position="266"/>
        <end position="286"/>
    </location>
</feature>
<evidence type="ECO:0000256" key="2">
    <source>
        <dbReference type="ARBA" id="ARBA00009877"/>
    </source>
</evidence>
<dbReference type="GO" id="GO:0032979">
    <property type="term" value="P:protein insertion into mitochondrial inner membrane from matrix"/>
    <property type="evidence" value="ECO:0007669"/>
    <property type="project" value="TreeGrafter"/>
</dbReference>
<dbReference type="InterPro" id="IPR028055">
    <property type="entry name" value="YidC/Oxa/ALB_C"/>
</dbReference>
<accession>A0AAD5PRJ2</accession>
<gene>
    <name evidence="12" type="ORF">GHT06_017588</name>
</gene>
<dbReference type="PANTHER" id="PTHR12428:SF66">
    <property type="entry name" value="MITOCHONDRIAL INNER MEMBRANE PROTEIN OXA1L"/>
    <property type="match status" value="1"/>
</dbReference>
<dbReference type="GO" id="GO:0032977">
    <property type="term" value="F:membrane insertase activity"/>
    <property type="evidence" value="ECO:0007669"/>
    <property type="project" value="InterPro"/>
</dbReference>
<dbReference type="AlphaFoldDB" id="A0AAD5PRJ2"/>
<evidence type="ECO:0000256" key="7">
    <source>
        <dbReference type="ARBA" id="ARBA00023128"/>
    </source>
</evidence>
<keyword evidence="3 9" id="KW-0812">Transmembrane</keyword>